<dbReference type="Proteomes" id="UP001418796">
    <property type="component" value="Unassembled WGS sequence"/>
</dbReference>
<proteinExistence type="inferred from homology"/>
<dbReference type="RefSeq" id="WP_343131957.1">
    <property type="nucleotide sequence ID" value="NZ_JBCITK010000001.1"/>
</dbReference>
<dbReference type="InterPro" id="IPR036388">
    <property type="entry name" value="WH-like_DNA-bd_sf"/>
</dbReference>
<accession>A0ABU9VN95</accession>
<organism evidence="3 4">
    <name type="scientific">Alkalicoccobacillus gibsonii</name>
    <dbReference type="NCBI Taxonomy" id="79881"/>
    <lineage>
        <taxon>Bacteria</taxon>
        <taxon>Bacillati</taxon>
        <taxon>Bacillota</taxon>
        <taxon>Bacilli</taxon>
        <taxon>Bacillales</taxon>
        <taxon>Bacillaceae</taxon>
        <taxon>Alkalicoccobacillus</taxon>
    </lineage>
</organism>
<evidence type="ECO:0000313" key="3">
    <source>
        <dbReference type="EMBL" id="MEN0645383.1"/>
    </source>
</evidence>
<reference evidence="3 4" key="1">
    <citation type="submission" date="2024-03" db="EMBL/GenBank/DDBJ databases">
        <title>Bacilli Hybrid Assemblies.</title>
        <authorList>
            <person name="Kovac J."/>
        </authorList>
    </citation>
    <scope>NUCLEOTIDE SEQUENCE [LARGE SCALE GENOMIC DNA]</scope>
    <source>
        <strain evidence="3 4">FSL R7-0666</strain>
    </source>
</reference>
<dbReference type="EMBL" id="JBCITK010000001">
    <property type="protein sequence ID" value="MEN0645383.1"/>
    <property type="molecule type" value="Genomic_DNA"/>
</dbReference>
<sequence length="329" mass="38080">MSMNSEQLSLLETSTVSSEYIVSQSTELISTPQDLSANEKKIIFTLASLVQPEDENFRTHRIRVKDLADMMGIVSSNFCKKVEETVTELQKKTVVIQSDKSKLVVNWLSSSEYFRGKGFVELEFSEKLRPYLLDLKRNYTGFKLTNVLSLQRAYSVRIYELLKSFEKLKKRSFSIEELRELLVVPPNAYKYYANLKSKVINKAKKDLEEKTDIKFEIEEIKKGKKVVGVTFYIERNDTFFSEVLLNGKAEETAYAAIIRMGIRPNVAKLLTEEYSEEYIKDNISYVLHQKNVDHIENLSGYIVKAINEDFVTTKQTKPKKNNRKDTLPK</sequence>
<gene>
    <name evidence="3" type="ORF">MKY91_19645</name>
</gene>
<name>A0ABU9VN95_9BACI</name>
<dbReference type="InterPro" id="IPR000525">
    <property type="entry name" value="Initiator_Rep_WH1"/>
</dbReference>
<dbReference type="Pfam" id="PF21205">
    <property type="entry name" value="Rep3_C"/>
    <property type="match status" value="1"/>
</dbReference>
<keyword evidence="4" id="KW-1185">Reference proteome</keyword>
<evidence type="ECO:0000256" key="1">
    <source>
        <dbReference type="ARBA" id="ARBA00038283"/>
    </source>
</evidence>
<evidence type="ECO:0000313" key="4">
    <source>
        <dbReference type="Proteomes" id="UP001418796"/>
    </source>
</evidence>
<evidence type="ECO:0000259" key="2">
    <source>
        <dbReference type="Pfam" id="PF01051"/>
    </source>
</evidence>
<feature type="domain" description="Initiator Rep protein WH1" evidence="2">
    <location>
        <begin position="21"/>
        <end position="163"/>
    </location>
</feature>
<dbReference type="SUPFAM" id="SSF46785">
    <property type="entry name" value="Winged helix' DNA-binding domain"/>
    <property type="match status" value="2"/>
</dbReference>
<dbReference type="InterPro" id="IPR036390">
    <property type="entry name" value="WH_DNA-bd_sf"/>
</dbReference>
<protein>
    <submittedName>
        <fullName evidence="3">Replication initiation protein</fullName>
    </submittedName>
</protein>
<comment type="caution">
    <text evidence="3">The sequence shown here is derived from an EMBL/GenBank/DDBJ whole genome shotgun (WGS) entry which is preliminary data.</text>
</comment>
<dbReference type="Pfam" id="PF01051">
    <property type="entry name" value="Rep3_N"/>
    <property type="match status" value="1"/>
</dbReference>
<dbReference type="Gene3D" id="1.10.10.10">
    <property type="entry name" value="Winged helix-like DNA-binding domain superfamily/Winged helix DNA-binding domain"/>
    <property type="match status" value="2"/>
</dbReference>
<comment type="similarity">
    <text evidence="1">Belongs to the initiator RepB protein family.</text>
</comment>